<protein>
    <submittedName>
        <fullName evidence="3">Uncharacterized protein</fullName>
    </submittedName>
</protein>
<organism evidence="3">
    <name type="scientific">Opuntia streptacantha</name>
    <name type="common">Prickly pear cactus</name>
    <name type="synonym">Opuntia cardona</name>
    <dbReference type="NCBI Taxonomy" id="393608"/>
    <lineage>
        <taxon>Eukaryota</taxon>
        <taxon>Viridiplantae</taxon>
        <taxon>Streptophyta</taxon>
        <taxon>Embryophyta</taxon>
        <taxon>Tracheophyta</taxon>
        <taxon>Spermatophyta</taxon>
        <taxon>Magnoliopsida</taxon>
        <taxon>eudicotyledons</taxon>
        <taxon>Gunneridae</taxon>
        <taxon>Pentapetalae</taxon>
        <taxon>Caryophyllales</taxon>
        <taxon>Cactineae</taxon>
        <taxon>Cactaceae</taxon>
        <taxon>Opuntioideae</taxon>
        <taxon>Opuntia</taxon>
    </lineage>
</organism>
<keyword evidence="2" id="KW-0472">Membrane</keyword>
<keyword evidence="2" id="KW-0812">Transmembrane</keyword>
<evidence type="ECO:0000313" key="3">
    <source>
        <dbReference type="EMBL" id="MBA4638608.1"/>
    </source>
</evidence>
<accession>A0A7C9DHH5</accession>
<feature type="transmembrane region" description="Helical" evidence="2">
    <location>
        <begin position="51"/>
        <end position="73"/>
    </location>
</feature>
<reference evidence="3" key="1">
    <citation type="journal article" date="2013" name="J. Plant Res.">
        <title>Effect of fungi and light on seed germination of three Opuntia species from semiarid lands of central Mexico.</title>
        <authorList>
            <person name="Delgado-Sanchez P."/>
            <person name="Jimenez-Bremont J.F."/>
            <person name="Guerrero-Gonzalez Mde L."/>
            <person name="Flores J."/>
        </authorList>
    </citation>
    <scope>NUCLEOTIDE SEQUENCE</scope>
    <source>
        <tissue evidence="3">Cladode</tissue>
    </source>
</reference>
<feature type="region of interest" description="Disordered" evidence="1">
    <location>
        <begin position="114"/>
        <end position="155"/>
    </location>
</feature>
<reference evidence="3" key="2">
    <citation type="submission" date="2020-07" db="EMBL/GenBank/DDBJ databases">
        <authorList>
            <person name="Vera ALvarez R."/>
            <person name="Arias-Moreno D.M."/>
            <person name="Jimenez-Jacinto V."/>
            <person name="Jimenez-Bremont J.F."/>
            <person name="Swaminathan K."/>
            <person name="Moose S.P."/>
            <person name="Guerrero-Gonzalez M.L."/>
            <person name="Marino-Ramirez L."/>
            <person name="Landsman D."/>
            <person name="Rodriguez-Kessler M."/>
            <person name="Delgado-Sanchez P."/>
        </authorList>
    </citation>
    <scope>NUCLEOTIDE SEQUENCE</scope>
    <source>
        <tissue evidence="3">Cladode</tissue>
    </source>
</reference>
<keyword evidence="2" id="KW-1133">Transmembrane helix</keyword>
<sequence>MNDTTVETLHSPSCFYLDVAAALLGSGYDPEPEPRALLLPLVVAMQALPSLWLGLLAVLALPLPIMLVLAGVPRVALIWWTTLQMWLLMVDTLDRFNLALGIVLVWTWSPTVRRHPGSDPEVDDSESVGPRGVMEKPMGRRGMQDGSSPLITSWM</sequence>
<dbReference type="AlphaFoldDB" id="A0A7C9DHH5"/>
<proteinExistence type="predicted"/>
<evidence type="ECO:0000256" key="2">
    <source>
        <dbReference type="SAM" id="Phobius"/>
    </source>
</evidence>
<evidence type="ECO:0000256" key="1">
    <source>
        <dbReference type="SAM" id="MobiDB-lite"/>
    </source>
</evidence>
<dbReference type="EMBL" id="GISG01109900">
    <property type="protein sequence ID" value="MBA4638608.1"/>
    <property type="molecule type" value="Transcribed_RNA"/>
</dbReference>
<feature type="compositionally biased region" description="Polar residues" evidence="1">
    <location>
        <begin position="145"/>
        <end position="155"/>
    </location>
</feature>
<name>A0A7C9DHH5_OPUST</name>